<dbReference type="GO" id="GO:0008270">
    <property type="term" value="F:zinc ion binding"/>
    <property type="evidence" value="ECO:0007669"/>
    <property type="project" value="UniProtKB-KW"/>
</dbReference>
<keyword evidence="1 11" id="KW-0479">Metal-binding</keyword>
<feature type="region of interest" description="Lon-protease-like" evidence="11">
    <location>
        <begin position="366"/>
        <end position="483"/>
    </location>
</feature>
<keyword evidence="2 11" id="KW-0547">Nucleotide-binding</keyword>
<dbReference type="SUPFAM" id="SSF52540">
    <property type="entry name" value="P-loop containing nucleoside triphosphate hydrolases"/>
    <property type="match status" value="1"/>
</dbReference>
<comment type="similarity">
    <text evidence="11 13">Belongs to the RecA family. RadA subfamily.</text>
</comment>
<keyword evidence="16" id="KW-1185">Reference proteome</keyword>
<gene>
    <name evidence="11" type="primary">radA</name>
    <name evidence="15" type="ORF">BST27_12150</name>
</gene>
<dbReference type="InterPro" id="IPR004504">
    <property type="entry name" value="DNA_repair_RadA"/>
</dbReference>
<evidence type="ECO:0000256" key="11">
    <source>
        <dbReference type="HAMAP-Rule" id="MF_01498"/>
    </source>
</evidence>
<dbReference type="InterPro" id="IPR041166">
    <property type="entry name" value="Rubredoxin_2"/>
</dbReference>
<dbReference type="SMART" id="SM00382">
    <property type="entry name" value="AAA"/>
    <property type="match status" value="1"/>
</dbReference>
<dbReference type="InterPro" id="IPR003593">
    <property type="entry name" value="AAA+_ATPase"/>
</dbReference>
<comment type="function">
    <text evidence="11">Plays a role in repairing double-strand DNA breaks, probably involving stabilizing or processing branched DNA or blocked replication forks.</text>
</comment>
<feature type="domain" description="RecA family profile 1" evidence="14">
    <location>
        <begin position="74"/>
        <end position="226"/>
    </location>
</feature>
<sequence length="483" mass="50232">MANTRSQYRCSQCRHLSAKWVGRCLECDSWGTVEEVTVLSAVGGSVSAKARRTAAASLNPASRAVPIRSVQPNLSRHRPTGIDELDRVLGGGVVPGSVTLLAGEPGVGKSTLLLKVAHRWAQSGKRVLYISGEESAGQIRLRADRTGCGGKELEEIYLAAESDLHAVLGHLDMVRPALLIVDSVQTLSTTEADGVAGGVTQVRAVTAALTAAAKASGIALLLVGHVTKDGAIAGPRSLEHLVDVVLHFEGDRNGALRMVRGVKNRFGAADEVGCFLLHDNGIDGVADPSNLFLDQRPTPVPGTAITVTLDGKRPLLGEVQALLTGGDSRASTGSPRRAVSGIDHARAAMITAVLEKHAGLNIAANDIYLSTVGGMRLTDPSSDLAVAVALASAFANLPLPATAVMIGEVGLAGDLRRVTGMDRRLAEAARQGFNVALVPPGDHAAPDGLRTLCAPTILAALEHMVDIADHRATRPTGPVKLDV</sequence>
<dbReference type="PRINTS" id="PR01874">
    <property type="entry name" value="DNAREPAIRADA"/>
</dbReference>
<dbReference type="GO" id="GO:0000725">
    <property type="term" value="P:recombinational repair"/>
    <property type="evidence" value="ECO:0007669"/>
    <property type="project" value="UniProtKB-UniRule"/>
</dbReference>
<dbReference type="GO" id="GO:0003684">
    <property type="term" value="F:damaged DNA binding"/>
    <property type="evidence" value="ECO:0007669"/>
    <property type="project" value="InterPro"/>
</dbReference>
<keyword evidence="6 13" id="KW-0862">Zinc</keyword>
<evidence type="ECO:0000256" key="12">
    <source>
        <dbReference type="NCBIfam" id="TIGR00416"/>
    </source>
</evidence>
<dbReference type="GO" id="GO:0016787">
    <property type="term" value="F:hydrolase activity"/>
    <property type="evidence" value="ECO:0007669"/>
    <property type="project" value="UniProtKB-KW"/>
</dbReference>
<name>A0A1E3SEL5_MYCIE</name>
<dbReference type="SUPFAM" id="SSF54211">
    <property type="entry name" value="Ribosomal protein S5 domain 2-like"/>
    <property type="match status" value="1"/>
</dbReference>
<evidence type="ECO:0000256" key="6">
    <source>
        <dbReference type="ARBA" id="ARBA00022833"/>
    </source>
</evidence>
<dbReference type="Pfam" id="PF13481">
    <property type="entry name" value="AAA_25"/>
    <property type="match status" value="1"/>
</dbReference>
<comment type="domain">
    <text evidence="11">The middle region has homology to RecA with ATPase motifs including the RadA KNRFG motif, while the C-terminus is homologous to Lon protease.</text>
</comment>
<feature type="binding site" evidence="11">
    <location>
        <begin position="103"/>
        <end position="110"/>
    </location>
    <ligand>
        <name>ATP</name>
        <dbReference type="ChEBI" id="CHEBI:30616"/>
    </ligand>
</feature>
<evidence type="ECO:0000256" key="5">
    <source>
        <dbReference type="ARBA" id="ARBA00022801"/>
    </source>
</evidence>
<dbReference type="Gene3D" id="3.40.50.300">
    <property type="entry name" value="P-loop containing nucleotide triphosphate hydrolases"/>
    <property type="match status" value="1"/>
</dbReference>
<evidence type="ECO:0000256" key="7">
    <source>
        <dbReference type="ARBA" id="ARBA00022840"/>
    </source>
</evidence>
<evidence type="ECO:0000256" key="2">
    <source>
        <dbReference type="ARBA" id="ARBA00022741"/>
    </source>
</evidence>
<protein>
    <recommendedName>
        <fullName evidence="11 12">DNA repair protein RadA</fullName>
    </recommendedName>
</protein>
<evidence type="ECO:0000313" key="16">
    <source>
        <dbReference type="Proteomes" id="UP000192739"/>
    </source>
</evidence>
<comment type="caution">
    <text evidence="15">The sequence shown here is derived from an EMBL/GenBank/DDBJ whole genome shotgun (WGS) entry which is preliminary data.</text>
</comment>
<evidence type="ECO:0000313" key="15">
    <source>
        <dbReference type="EMBL" id="ORB05718.1"/>
    </source>
</evidence>
<dbReference type="GO" id="GO:0005829">
    <property type="term" value="C:cytosol"/>
    <property type="evidence" value="ECO:0007669"/>
    <property type="project" value="TreeGrafter"/>
</dbReference>
<feature type="short sequence motif" description="RadA KNRFG motif" evidence="11">
    <location>
        <begin position="263"/>
        <end position="267"/>
    </location>
</feature>
<keyword evidence="8 11" id="KW-0346">Stress response</keyword>
<keyword evidence="5" id="KW-0378">Hydrolase</keyword>
<dbReference type="GO" id="GO:0140664">
    <property type="term" value="F:ATP-dependent DNA damage sensor activity"/>
    <property type="evidence" value="ECO:0007669"/>
    <property type="project" value="InterPro"/>
</dbReference>
<evidence type="ECO:0000256" key="10">
    <source>
        <dbReference type="ARBA" id="ARBA00023204"/>
    </source>
</evidence>
<comment type="function">
    <text evidence="13">DNA-dependent ATPase involved in processing of recombination intermediates, plays a role in repairing DNA breaks. Stimulates the branch migration of RecA-mediated strand transfer reactions, allowing the 3' invading strand to extend heteroduplex DNA faster. Binds ssDNA in the presence of ADP but not other nucleotides, has ATPase activity that is stimulated by ssDNA and various branched DNA structures, but inhibited by SSB. Does not have RecA's homology-searching function.</text>
</comment>
<evidence type="ECO:0000256" key="3">
    <source>
        <dbReference type="ARBA" id="ARBA00022763"/>
    </source>
</evidence>
<dbReference type="HAMAP" id="MF_01498">
    <property type="entry name" value="RadA_bact"/>
    <property type="match status" value="1"/>
</dbReference>
<dbReference type="InterPro" id="IPR020568">
    <property type="entry name" value="Ribosomal_Su5_D2-typ_SF"/>
</dbReference>
<dbReference type="GO" id="GO:0005524">
    <property type="term" value="F:ATP binding"/>
    <property type="evidence" value="ECO:0007669"/>
    <property type="project" value="UniProtKB-UniRule"/>
</dbReference>
<dbReference type="OrthoDB" id="9803906at2"/>
<dbReference type="FunFam" id="3.40.50.300:FF:000050">
    <property type="entry name" value="DNA repair protein RadA"/>
    <property type="match status" value="1"/>
</dbReference>
<evidence type="ECO:0000256" key="9">
    <source>
        <dbReference type="ARBA" id="ARBA00023125"/>
    </source>
</evidence>
<dbReference type="NCBIfam" id="TIGR00416">
    <property type="entry name" value="sms"/>
    <property type="match status" value="1"/>
</dbReference>
<dbReference type="Gene3D" id="3.30.230.10">
    <property type="match status" value="1"/>
</dbReference>
<dbReference type="PANTHER" id="PTHR32472:SF10">
    <property type="entry name" value="DNA REPAIR PROTEIN RADA-LIKE PROTEIN"/>
    <property type="match status" value="1"/>
</dbReference>
<dbReference type="PANTHER" id="PTHR32472">
    <property type="entry name" value="DNA REPAIR PROTEIN RADA"/>
    <property type="match status" value="1"/>
</dbReference>
<dbReference type="CDD" id="cd01121">
    <property type="entry name" value="RadA_SMS_N"/>
    <property type="match status" value="1"/>
</dbReference>
<dbReference type="Pfam" id="PF13541">
    <property type="entry name" value="ChlI"/>
    <property type="match status" value="1"/>
</dbReference>
<dbReference type="PROSITE" id="PS50162">
    <property type="entry name" value="RECA_2"/>
    <property type="match status" value="1"/>
</dbReference>
<keyword evidence="4 13" id="KW-0863">Zinc-finger</keyword>
<evidence type="ECO:0000256" key="1">
    <source>
        <dbReference type="ARBA" id="ARBA00022723"/>
    </source>
</evidence>
<keyword evidence="7 11" id="KW-0067">ATP-binding</keyword>
<reference evidence="15 16" key="1">
    <citation type="submission" date="2017-02" db="EMBL/GenBank/DDBJ databases">
        <title>The new phylogeny of genus Mycobacterium.</title>
        <authorList>
            <person name="Tortoli E."/>
            <person name="Trovato A."/>
            <person name="Cirillo D.M."/>
        </authorList>
    </citation>
    <scope>NUCLEOTIDE SEQUENCE [LARGE SCALE GENOMIC DNA]</scope>
    <source>
        <strain evidence="15 16">DSM 44049</strain>
    </source>
</reference>
<dbReference type="InterPro" id="IPR027417">
    <property type="entry name" value="P-loop_NTPase"/>
</dbReference>
<dbReference type="InterPro" id="IPR020588">
    <property type="entry name" value="RecA_ATP-bd"/>
</dbReference>
<keyword evidence="3 11" id="KW-0227">DNA damage</keyword>
<dbReference type="InterPro" id="IPR014721">
    <property type="entry name" value="Ribsml_uS5_D2-typ_fold_subgr"/>
</dbReference>
<keyword evidence="10 11" id="KW-0234">DNA repair</keyword>
<dbReference type="RefSeq" id="WP_069419444.1">
    <property type="nucleotide sequence ID" value="NZ_CBCRZH010000024.1"/>
</dbReference>
<proteinExistence type="inferred from homology"/>
<dbReference type="Proteomes" id="UP000192739">
    <property type="component" value="Unassembled WGS sequence"/>
</dbReference>
<dbReference type="AlphaFoldDB" id="A0A1E3SEL5"/>
<evidence type="ECO:0000259" key="14">
    <source>
        <dbReference type="PROSITE" id="PS50162"/>
    </source>
</evidence>
<organism evidence="15 16">
    <name type="scientific">Mycobacterium intermedium</name>
    <dbReference type="NCBI Taxonomy" id="28445"/>
    <lineage>
        <taxon>Bacteria</taxon>
        <taxon>Bacillati</taxon>
        <taxon>Actinomycetota</taxon>
        <taxon>Actinomycetes</taxon>
        <taxon>Mycobacteriales</taxon>
        <taxon>Mycobacteriaceae</taxon>
        <taxon>Mycobacterium</taxon>
        <taxon>Mycobacterium simiae complex</taxon>
    </lineage>
</organism>
<dbReference type="EMBL" id="MVHT01000028">
    <property type="protein sequence ID" value="ORB05718.1"/>
    <property type="molecule type" value="Genomic_DNA"/>
</dbReference>
<dbReference type="STRING" id="28445.BHQ20_12445"/>
<evidence type="ECO:0000256" key="8">
    <source>
        <dbReference type="ARBA" id="ARBA00023016"/>
    </source>
</evidence>
<keyword evidence="9 11" id="KW-0238">DNA-binding</keyword>
<accession>A0A1E3SEL5</accession>
<evidence type="ECO:0000256" key="4">
    <source>
        <dbReference type="ARBA" id="ARBA00022771"/>
    </source>
</evidence>
<dbReference type="Pfam" id="PF18073">
    <property type="entry name" value="Zn_ribbon_LapB"/>
    <property type="match status" value="1"/>
</dbReference>
<evidence type="ECO:0000256" key="13">
    <source>
        <dbReference type="RuleBase" id="RU003555"/>
    </source>
</evidence>